<dbReference type="Pfam" id="PF09462">
    <property type="entry name" value="Mus7"/>
    <property type="match status" value="1"/>
</dbReference>
<dbReference type="STRING" id="50990.A0A4Y7Q5P0"/>
<proteinExistence type="predicted"/>
<dbReference type="Proteomes" id="UP000294933">
    <property type="component" value="Unassembled WGS sequence"/>
</dbReference>
<dbReference type="PANTHER" id="PTHR28122">
    <property type="entry name" value="E3 UBIQUITIN-PROTEIN LIGASE SUBSTRATE RECEPTOR MMS22"/>
    <property type="match status" value="1"/>
</dbReference>
<evidence type="ECO:0000313" key="2">
    <source>
        <dbReference type="EMBL" id="TDL22229.1"/>
    </source>
</evidence>
<feature type="compositionally biased region" description="Basic and acidic residues" evidence="1">
    <location>
        <begin position="381"/>
        <end position="392"/>
    </location>
</feature>
<dbReference type="OrthoDB" id="1183224at2759"/>
<sequence length="1949" mass="218746">MSAMDTGVESDDDYVDTSDVEEREQMNEMGIIPQTPQWRARTPPRKRIKLKHDFSSPLSALRPQTSTPLLSQPMKLSDHPSSQSSYSERHMALSDANASEISLPRSSSPSTPPDTSDFGICKDPSEDGSGVQLCIPPMAGHGDIDGVEMEEMADIPVDEGSQDPLNFLQGSNHVGPPSPPTSLYGAVYSEYPIVEPQDNLPAVLDTPAMLSPPSTPNLSQSFNLFTPDRSRASNSHRSVSPPQVSGGGRGSASPPIPLQVQRRDESHSEIPLHLDNTVSPPSTPPVLQIWPPPSHQHVTSPHVSDSGAAQYSPSVDIAGPAFDDPVNEEADAGQWKRYSMRPRKARQINPYEFDKRQYKLQLRHVPEAIVKVVSPQRRQVSHHDRGDDWVARDDEEDESQVEKPRRNRTSRERDVSINEGDEAAGPEDGQAQKWYPSAFDLSDDELPPLPKAKKRSKNSDGGQQEVGRREPRKHSPSPAPDFHQKKNTSTGPATSKVHRRRLSDPQLLLRPSPSPTRIATTPTFKSRTHVSGRLRQLDRDSSPNIENSADMEDGRNSAQLPDSMESLFDDDGNEFASEDMNSLRGSPDGNESSGSRGTSKSAKGSPRPRRNKEEERQERKRWKALHRMMPAVMVSKLLKGGSGKTKTGVRAPSPSEDEDDSEPVLLPGRSAITKNSGGHLQRPPPVKGDSESSDESRSSGEDDSDPGSVSEASSGGNLNGESDGGDEAIEASFVHRSNCHSEAPRIVREHDMIDRMLSRTIGGVSRRSRKSLKRSKDHTSRSSRPQKKKPLDIVVRSSRSRGGRQTRLPFAVREDSLERVGQQTHDQEMGAMEIDDLTPEASGDVELRSANLNEFPTCSRKQSKKQKRAEILRKQTYILPSGGKVITSGRRRNVLSINVDDDGFHRALAPLRSVGNTVHERRPVVKRNIVSRSRGLNNQPVSNQRLLQTHLGLDCTVQPAIRQPGSTSEISPNSSASHRWEGPGVLNQIAKLSFDLDVPRFSAGLAFGPNTYLGRQFLYELLVSLAENAQAKEPHSVLLFDINLGTNTTAADFIDILRRVRELLSTWLHSAEFKCDDLPTFKKYEDIMVAVCHVASWLEFNGEEEVRKSLQHAISEEVQHLVYLIHRHGESATEGCDSMDVRSLCIGWFAFELSSRNACASKRRGVNYDEKQWLSCAKLLIRFLLAHGLRQAVSPLHEKPFSEDPCRLRAAEIWICLIHVMPILSPLAELARVSHPFWTVLLDVVEEHVLKHSSDFETSEHMWRIIFTITALSQFSIHGTSSPAPKLPCCWELVTAALRVIRLSAEPEVDHHLSPRSLRKRDEYVRLVIARCYLLSTRWHWRMDQAFAMFNCLVEIFKSRKFADLLGEFPEFPEFLRKPNLQLLSIQHRSDSAFTTFLKLVVQAAKDNSEGQTADNRSATKLKKLLSLAVPLSSVPFTKATPPTDQALSMLYNRFSSNIIAIYLDPTPSNLTSRLAQMRRYVSFQDADEKSRQACIRALLHTAMLVRHLSLPLDEPLLWLNDMTMLLLSEYGPNETGSAAPFPRRTIQAGAGLGHAIVCIQLLLGCVRRIIATPSMIQSTTVEPTYPDPALLSGPWLISILSKKELTDEPTTRKEIFKLVQTVVNAREKFMPVLPRTSIASATESESQESQDEFAPFNLDMNDPELIAALEIDSSCTNIDRSKVMDEKMAEIMDIHFSPTIYRLLIKHFSDPTVKQHIKDRSDEHFYDVDKWVDCWFGCAATIVQNRRTDWSRFFDLGQNSWERIGDSCLRRRVGFRFMFKLLQYDTSSYQKFQHTFLSVFLESMVTARVSLEHEYVSLLLSIDSLRHPMLCNLPVKRNAPNQEFELTKSEFIDLRLSILEGIFTNISYHLARTDYVEDTIRRHIQEWIGFIQNALTAMQESSQEHQHANYTEFIRAVFARLSRYPLLQSQPRLAKMVAWGASLEEGGD</sequence>
<reference evidence="2 3" key="1">
    <citation type="submission" date="2018-06" db="EMBL/GenBank/DDBJ databases">
        <title>A transcriptomic atlas of mushroom development highlights an independent origin of complex multicellularity.</title>
        <authorList>
            <consortium name="DOE Joint Genome Institute"/>
            <person name="Krizsan K."/>
            <person name="Almasi E."/>
            <person name="Merenyi Z."/>
            <person name="Sahu N."/>
            <person name="Viragh M."/>
            <person name="Koszo T."/>
            <person name="Mondo S."/>
            <person name="Kiss B."/>
            <person name="Balint B."/>
            <person name="Kues U."/>
            <person name="Barry K."/>
            <person name="Hegedus J.C."/>
            <person name="Henrissat B."/>
            <person name="Johnson J."/>
            <person name="Lipzen A."/>
            <person name="Ohm R."/>
            <person name="Nagy I."/>
            <person name="Pangilinan J."/>
            <person name="Yan J."/>
            <person name="Xiong Y."/>
            <person name="Grigoriev I.V."/>
            <person name="Hibbett D.S."/>
            <person name="Nagy L.G."/>
        </authorList>
    </citation>
    <scope>NUCLEOTIDE SEQUENCE [LARGE SCALE GENOMIC DNA]</scope>
    <source>
        <strain evidence="2 3">SZMC22713</strain>
    </source>
</reference>
<dbReference type="InterPro" id="IPR019021">
    <property type="entry name" value="Mms22"/>
</dbReference>
<feature type="compositionally biased region" description="Low complexity" evidence="1">
    <location>
        <begin position="106"/>
        <end position="117"/>
    </location>
</feature>
<evidence type="ECO:0008006" key="4">
    <source>
        <dbReference type="Google" id="ProtNLM"/>
    </source>
</evidence>
<keyword evidence="3" id="KW-1185">Reference proteome</keyword>
<dbReference type="GO" id="GO:0000724">
    <property type="term" value="P:double-strand break repair via homologous recombination"/>
    <property type="evidence" value="ECO:0007669"/>
    <property type="project" value="TreeGrafter"/>
</dbReference>
<organism evidence="2 3">
    <name type="scientific">Rickenella mellea</name>
    <dbReference type="NCBI Taxonomy" id="50990"/>
    <lineage>
        <taxon>Eukaryota</taxon>
        <taxon>Fungi</taxon>
        <taxon>Dikarya</taxon>
        <taxon>Basidiomycota</taxon>
        <taxon>Agaricomycotina</taxon>
        <taxon>Agaricomycetes</taxon>
        <taxon>Hymenochaetales</taxon>
        <taxon>Rickenellaceae</taxon>
        <taxon>Rickenella</taxon>
    </lineage>
</organism>
<evidence type="ECO:0000256" key="1">
    <source>
        <dbReference type="SAM" id="MobiDB-lite"/>
    </source>
</evidence>
<gene>
    <name evidence="2" type="ORF">BD410DRAFT_749010</name>
</gene>
<dbReference type="GO" id="GO:0035361">
    <property type="term" value="C:Cul8-RING ubiquitin ligase complex"/>
    <property type="evidence" value="ECO:0007669"/>
    <property type="project" value="TreeGrafter"/>
</dbReference>
<feature type="compositionally biased region" description="Basic and acidic residues" evidence="1">
    <location>
        <begin position="688"/>
        <end position="700"/>
    </location>
</feature>
<dbReference type="GO" id="GO:0031297">
    <property type="term" value="P:replication fork processing"/>
    <property type="evidence" value="ECO:0007669"/>
    <property type="project" value="InterPro"/>
</dbReference>
<accession>A0A4Y7Q5P0</accession>
<dbReference type="EMBL" id="ML170176">
    <property type="protein sequence ID" value="TDL22229.1"/>
    <property type="molecule type" value="Genomic_DNA"/>
</dbReference>
<protein>
    <recommendedName>
        <fullName evidence="4">Mus7/MMS22 family-domain-containing protein</fullName>
    </recommendedName>
</protein>
<dbReference type="GO" id="GO:0005634">
    <property type="term" value="C:nucleus"/>
    <property type="evidence" value="ECO:0007669"/>
    <property type="project" value="InterPro"/>
</dbReference>
<feature type="compositionally biased region" description="Acidic residues" evidence="1">
    <location>
        <begin position="567"/>
        <end position="577"/>
    </location>
</feature>
<feature type="compositionally biased region" description="Basic residues" evidence="1">
    <location>
        <begin position="766"/>
        <end position="776"/>
    </location>
</feature>
<dbReference type="PANTHER" id="PTHR28122:SF1">
    <property type="entry name" value="E3 UBIQUITIN-PROTEIN LIGASE SUBSTRATE RECEPTOR MMS22"/>
    <property type="match status" value="1"/>
</dbReference>
<evidence type="ECO:0000313" key="3">
    <source>
        <dbReference type="Proteomes" id="UP000294933"/>
    </source>
</evidence>
<feature type="region of interest" description="Disordered" evidence="1">
    <location>
        <begin position="1"/>
        <end position="144"/>
    </location>
</feature>
<dbReference type="VEuPathDB" id="FungiDB:BD410DRAFT_749010"/>
<feature type="region of interest" description="Disordered" evidence="1">
    <location>
        <begin position="157"/>
        <end position="181"/>
    </location>
</feature>
<feature type="compositionally biased region" description="Polar residues" evidence="1">
    <location>
        <begin position="56"/>
        <end position="70"/>
    </location>
</feature>
<feature type="compositionally biased region" description="Acidic residues" evidence="1">
    <location>
        <begin position="8"/>
        <end position="22"/>
    </location>
</feature>
<feature type="compositionally biased region" description="Polar residues" evidence="1">
    <location>
        <begin position="515"/>
        <end position="525"/>
    </location>
</feature>
<feature type="compositionally biased region" description="Polar residues" evidence="1">
    <location>
        <begin position="296"/>
        <end position="313"/>
    </location>
</feature>
<feature type="compositionally biased region" description="Polar residues" evidence="1">
    <location>
        <begin position="579"/>
        <end position="602"/>
    </location>
</feature>
<name>A0A4Y7Q5P0_9AGAM</name>
<feature type="region of interest" description="Disordered" evidence="1">
    <location>
        <begin position="372"/>
        <end position="808"/>
    </location>
</feature>
<feature type="compositionally biased region" description="Basic and acidic residues" evidence="1">
    <location>
        <begin position="400"/>
        <end position="416"/>
    </location>
</feature>
<feature type="compositionally biased region" description="Low complexity" evidence="1">
    <location>
        <begin position="635"/>
        <end position="654"/>
    </location>
</feature>
<feature type="compositionally biased region" description="Basic and acidic residues" evidence="1">
    <location>
        <begin position="742"/>
        <end position="757"/>
    </location>
</feature>
<feature type="compositionally biased region" description="Polar residues" evidence="1">
    <location>
        <begin position="232"/>
        <end position="243"/>
    </location>
</feature>
<feature type="region of interest" description="Disordered" evidence="1">
    <location>
        <begin position="204"/>
        <end position="345"/>
    </location>
</feature>
<feature type="compositionally biased region" description="Basic and acidic residues" evidence="1">
    <location>
        <begin position="261"/>
        <end position="272"/>
    </location>
</feature>